<evidence type="ECO:0000256" key="13">
    <source>
        <dbReference type="ARBA" id="ARBA00022918"/>
    </source>
</evidence>
<gene>
    <name evidence="19" type="ORF">VP01_1827g1</name>
</gene>
<keyword evidence="20" id="KW-1185">Reference proteome</keyword>
<dbReference type="GO" id="GO:0003964">
    <property type="term" value="F:RNA-directed DNA polymerase activity"/>
    <property type="evidence" value="ECO:0007669"/>
    <property type="project" value="UniProtKB-KW"/>
</dbReference>
<dbReference type="GO" id="GO:0004519">
    <property type="term" value="F:endonuclease activity"/>
    <property type="evidence" value="ECO:0007669"/>
    <property type="project" value="UniProtKB-KW"/>
</dbReference>
<keyword evidence="16" id="KW-0233">DNA recombination</keyword>
<name>A0A0L6VDU9_9BASI</name>
<dbReference type="GO" id="GO:0046872">
    <property type="term" value="F:metal ion binding"/>
    <property type="evidence" value="ECO:0007669"/>
    <property type="project" value="UniProtKB-KW"/>
</dbReference>
<accession>A0A0L6VDU9</accession>
<evidence type="ECO:0000256" key="8">
    <source>
        <dbReference type="ARBA" id="ARBA00022759"/>
    </source>
</evidence>
<dbReference type="InterPro" id="IPR012337">
    <property type="entry name" value="RNaseH-like_sf"/>
</dbReference>
<feature type="region of interest" description="Disordered" evidence="17">
    <location>
        <begin position="420"/>
        <end position="509"/>
    </location>
</feature>
<proteinExistence type="predicted"/>
<evidence type="ECO:0000256" key="4">
    <source>
        <dbReference type="ARBA" id="ARBA00022695"/>
    </source>
</evidence>
<feature type="domain" description="Retrovirus-related Pol polyprotein from transposon TNT 1-94-like beta-barrel" evidence="18">
    <location>
        <begin position="26"/>
        <end position="105"/>
    </location>
</feature>
<keyword evidence="15" id="KW-0917">Virion maturation</keyword>
<keyword evidence="14" id="KW-0808">Transferase</keyword>
<comment type="caution">
    <text evidence="19">The sequence shown here is derived from an EMBL/GenBank/DDBJ whole genome shotgun (WGS) entry which is preliminary data.</text>
</comment>
<keyword evidence="4" id="KW-0548">Nucleotidyltransferase</keyword>
<dbReference type="EMBL" id="LAVV01006645">
    <property type="protein sequence ID" value="KNZ58951.1"/>
    <property type="molecule type" value="Genomic_DNA"/>
</dbReference>
<keyword evidence="13" id="KW-0695">RNA-directed DNA polymerase</keyword>
<dbReference type="Proteomes" id="UP000037035">
    <property type="component" value="Unassembled WGS sequence"/>
</dbReference>
<protein>
    <recommendedName>
        <fullName evidence="18">Retrovirus-related Pol polyprotein from transposon TNT 1-94-like beta-barrel domain-containing protein</fullName>
    </recommendedName>
</protein>
<dbReference type="Pfam" id="PF22936">
    <property type="entry name" value="Pol_BBD"/>
    <property type="match status" value="1"/>
</dbReference>
<keyword evidence="7" id="KW-0547">Nucleotide-binding</keyword>
<dbReference type="InterPro" id="IPR036397">
    <property type="entry name" value="RNaseH_sf"/>
</dbReference>
<comment type="function">
    <text evidence="1">The aspartyl protease (PR) mediates the proteolytic cleavages of the Gag and Gag-Pol polyproteins after assembly of the VLP.</text>
</comment>
<evidence type="ECO:0000313" key="19">
    <source>
        <dbReference type="EMBL" id="KNZ58951.1"/>
    </source>
</evidence>
<feature type="compositionally biased region" description="Basic and acidic residues" evidence="17">
    <location>
        <begin position="445"/>
        <end position="459"/>
    </location>
</feature>
<dbReference type="GO" id="GO:0003887">
    <property type="term" value="F:DNA-directed DNA polymerase activity"/>
    <property type="evidence" value="ECO:0007669"/>
    <property type="project" value="UniProtKB-KW"/>
</dbReference>
<dbReference type="OrthoDB" id="2794615at2759"/>
<dbReference type="GO" id="GO:0005524">
    <property type="term" value="F:ATP binding"/>
    <property type="evidence" value="ECO:0007669"/>
    <property type="project" value="UniProtKB-KW"/>
</dbReference>
<dbReference type="InterPro" id="IPR039537">
    <property type="entry name" value="Retrotran_Ty1/copia-like"/>
</dbReference>
<evidence type="ECO:0000256" key="2">
    <source>
        <dbReference type="ARBA" id="ARBA00022612"/>
    </source>
</evidence>
<dbReference type="SUPFAM" id="SSF53098">
    <property type="entry name" value="Ribonuclease H-like"/>
    <property type="match status" value="1"/>
</dbReference>
<keyword evidence="14" id="KW-0239">DNA-directed DNA polymerase</keyword>
<dbReference type="GO" id="GO:0015074">
    <property type="term" value="P:DNA integration"/>
    <property type="evidence" value="ECO:0007669"/>
    <property type="project" value="UniProtKB-KW"/>
</dbReference>
<organism evidence="19 20">
    <name type="scientific">Puccinia sorghi</name>
    <dbReference type="NCBI Taxonomy" id="27349"/>
    <lineage>
        <taxon>Eukaryota</taxon>
        <taxon>Fungi</taxon>
        <taxon>Dikarya</taxon>
        <taxon>Basidiomycota</taxon>
        <taxon>Pucciniomycotina</taxon>
        <taxon>Pucciniomycetes</taxon>
        <taxon>Pucciniales</taxon>
        <taxon>Pucciniaceae</taxon>
        <taxon>Puccinia</taxon>
    </lineage>
</organism>
<dbReference type="GO" id="GO:0003676">
    <property type="term" value="F:nucleic acid binding"/>
    <property type="evidence" value="ECO:0007669"/>
    <property type="project" value="InterPro"/>
</dbReference>
<evidence type="ECO:0000256" key="16">
    <source>
        <dbReference type="ARBA" id="ARBA00023172"/>
    </source>
</evidence>
<evidence type="ECO:0000256" key="15">
    <source>
        <dbReference type="ARBA" id="ARBA00023113"/>
    </source>
</evidence>
<feature type="compositionally biased region" description="Basic and acidic residues" evidence="17">
    <location>
        <begin position="424"/>
        <end position="438"/>
    </location>
</feature>
<dbReference type="GO" id="GO:0008233">
    <property type="term" value="F:peptidase activity"/>
    <property type="evidence" value="ECO:0007669"/>
    <property type="project" value="UniProtKB-KW"/>
</dbReference>
<keyword evidence="8" id="KW-0255">Endonuclease</keyword>
<evidence type="ECO:0000256" key="11">
    <source>
        <dbReference type="ARBA" id="ARBA00022842"/>
    </source>
</evidence>
<keyword evidence="5" id="KW-0540">Nuclease</keyword>
<sequence length="509" mass="57396">MQKRENYFMLLLTLWIESGDSDSRIILDSGASGHIFNDLKFFVHVEMGDFDIIKTGKKDATLPIKGRGSVALTWGNKMIKLENCLYVPDIMINLISAGQLIDNGCTLTSGNQKFLVKKNNRIAFAGKIKNGLFSVDNPDTVGSSNSVMANLSESCESLQELHEKFGHASVQRIANLSSSKFASTELANFECKACVLAKITKQSFKSESELAKKPFERLHLYIVGPIKPESSLKHNYILTVVNNHSGYLAGFPLVHKNDTTDTLISLLESEKKHRGYYPSLICSDSGGEFTGNWSWNPEHNATIMSSGIQKRVWHEVLKSTCLALNQIPKKGHDDSPWTILHGRKFPDNYLRPLGTPAVILQMPRKEKSWKFNPKGEEGVLVGFNVSLLSYGILTPFGKVIETKHVRFLKKEIQRQNFDLDDVVEIPRPDDSNTRENNRQTEPQAEGDRSIHRENKHNSELEDLSSSNEDEDIENQLTHNNQSEKEIELPPPVSTRVLRDQSNRKRSLLH</sequence>
<evidence type="ECO:0000256" key="12">
    <source>
        <dbReference type="ARBA" id="ARBA00022908"/>
    </source>
</evidence>
<dbReference type="Gene3D" id="3.30.420.10">
    <property type="entry name" value="Ribonuclease H-like superfamily/Ribonuclease H"/>
    <property type="match status" value="1"/>
</dbReference>
<evidence type="ECO:0000256" key="9">
    <source>
        <dbReference type="ARBA" id="ARBA00022801"/>
    </source>
</evidence>
<evidence type="ECO:0000259" key="18">
    <source>
        <dbReference type="Pfam" id="PF22936"/>
    </source>
</evidence>
<dbReference type="GO" id="GO:0006508">
    <property type="term" value="P:proteolysis"/>
    <property type="evidence" value="ECO:0007669"/>
    <property type="project" value="UniProtKB-KW"/>
</dbReference>
<keyword evidence="9" id="KW-0378">Hydrolase</keyword>
<evidence type="ECO:0000256" key="5">
    <source>
        <dbReference type="ARBA" id="ARBA00022722"/>
    </source>
</evidence>
<evidence type="ECO:0000313" key="20">
    <source>
        <dbReference type="Proteomes" id="UP000037035"/>
    </source>
</evidence>
<dbReference type="AlphaFoldDB" id="A0A0L6VDU9"/>
<keyword evidence="2" id="KW-1188">Viral release from host cell</keyword>
<evidence type="ECO:0000256" key="10">
    <source>
        <dbReference type="ARBA" id="ARBA00022840"/>
    </source>
</evidence>
<keyword evidence="3" id="KW-0645">Protease</keyword>
<evidence type="ECO:0000256" key="1">
    <source>
        <dbReference type="ARBA" id="ARBA00002180"/>
    </source>
</evidence>
<keyword evidence="10" id="KW-0067">ATP-binding</keyword>
<dbReference type="PANTHER" id="PTHR42648">
    <property type="entry name" value="TRANSPOSASE, PUTATIVE-RELATED"/>
    <property type="match status" value="1"/>
</dbReference>
<keyword evidence="6" id="KW-0479">Metal-binding</keyword>
<evidence type="ECO:0000256" key="17">
    <source>
        <dbReference type="SAM" id="MobiDB-lite"/>
    </source>
</evidence>
<keyword evidence="11" id="KW-0460">Magnesium</keyword>
<dbReference type="InterPro" id="IPR054722">
    <property type="entry name" value="PolX-like_BBD"/>
</dbReference>
<dbReference type="PANTHER" id="PTHR42648:SF11">
    <property type="entry name" value="TRANSPOSON TY4-P GAG-POL POLYPROTEIN"/>
    <property type="match status" value="1"/>
</dbReference>
<dbReference type="VEuPathDB" id="FungiDB:VP01_1827g1"/>
<evidence type="ECO:0000256" key="14">
    <source>
        <dbReference type="ARBA" id="ARBA00022932"/>
    </source>
</evidence>
<evidence type="ECO:0000256" key="6">
    <source>
        <dbReference type="ARBA" id="ARBA00022723"/>
    </source>
</evidence>
<reference evidence="19 20" key="1">
    <citation type="submission" date="2015-08" db="EMBL/GenBank/DDBJ databases">
        <title>Next Generation Sequencing and Analysis of the Genome of Puccinia sorghi L Schw, the Causal Agent of Maize Common Rust.</title>
        <authorList>
            <person name="Rochi L."/>
            <person name="Burguener G."/>
            <person name="Darino M."/>
            <person name="Turjanski A."/>
            <person name="Kreff E."/>
            <person name="Dieguez M.J."/>
            <person name="Sacco F."/>
        </authorList>
    </citation>
    <scope>NUCLEOTIDE SEQUENCE [LARGE SCALE GENOMIC DNA]</scope>
    <source>
        <strain evidence="19 20">RO10H11247</strain>
    </source>
</reference>
<evidence type="ECO:0000256" key="7">
    <source>
        <dbReference type="ARBA" id="ARBA00022741"/>
    </source>
</evidence>
<evidence type="ECO:0000256" key="3">
    <source>
        <dbReference type="ARBA" id="ARBA00022670"/>
    </source>
</evidence>
<dbReference type="GO" id="GO:0006310">
    <property type="term" value="P:DNA recombination"/>
    <property type="evidence" value="ECO:0007669"/>
    <property type="project" value="UniProtKB-KW"/>
</dbReference>
<keyword evidence="12" id="KW-0229">DNA integration</keyword>